<proteinExistence type="predicted"/>
<dbReference type="GeneID" id="19300988"/>
<keyword evidence="2" id="KW-1185">Reference proteome</keyword>
<organism evidence="1 2">
    <name type="scientific">Gloeophyllum trabeum (strain ATCC 11539 / FP-39264 / Madison 617)</name>
    <name type="common">Brown rot fungus</name>
    <dbReference type="NCBI Taxonomy" id="670483"/>
    <lineage>
        <taxon>Eukaryota</taxon>
        <taxon>Fungi</taxon>
        <taxon>Dikarya</taxon>
        <taxon>Basidiomycota</taxon>
        <taxon>Agaricomycotina</taxon>
        <taxon>Agaricomycetes</taxon>
        <taxon>Gloeophyllales</taxon>
        <taxon>Gloeophyllaceae</taxon>
        <taxon>Gloeophyllum</taxon>
    </lineage>
</organism>
<dbReference type="EMBL" id="KB469296">
    <property type="protein sequence ID" value="EPQ59971.1"/>
    <property type="molecule type" value="Genomic_DNA"/>
</dbReference>
<evidence type="ECO:0000313" key="1">
    <source>
        <dbReference type="EMBL" id="EPQ59971.1"/>
    </source>
</evidence>
<gene>
    <name evidence="1" type="ORF">GLOTRDRAFT_123728</name>
</gene>
<dbReference type="RefSeq" id="XP_007860474.1">
    <property type="nucleotide sequence ID" value="XM_007862283.1"/>
</dbReference>
<protein>
    <submittedName>
        <fullName evidence="1">Uncharacterized protein</fullName>
    </submittedName>
</protein>
<reference evidence="1 2" key="1">
    <citation type="journal article" date="2012" name="Science">
        <title>The Paleozoic origin of enzymatic lignin decomposition reconstructed from 31 fungal genomes.</title>
        <authorList>
            <person name="Floudas D."/>
            <person name="Binder M."/>
            <person name="Riley R."/>
            <person name="Barry K."/>
            <person name="Blanchette R.A."/>
            <person name="Henrissat B."/>
            <person name="Martinez A.T."/>
            <person name="Otillar R."/>
            <person name="Spatafora J.W."/>
            <person name="Yadav J.S."/>
            <person name="Aerts A."/>
            <person name="Benoit I."/>
            <person name="Boyd A."/>
            <person name="Carlson A."/>
            <person name="Copeland A."/>
            <person name="Coutinho P.M."/>
            <person name="de Vries R.P."/>
            <person name="Ferreira P."/>
            <person name="Findley K."/>
            <person name="Foster B."/>
            <person name="Gaskell J."/>
            <person name="Glotzer D."/>
            <person name="Gorecki P."/>
            <person name="Heitman J."/>
            <person name="Hesse C."/>
            <person name="Hori C."/>
            <person name="Igarashi K."/>
            <person name="Jurgens J.A."/>
            <person name="Kallen N."/>
            <person name="Kersten P."/>
            <person name="Kohler A."/>
            <person name="Kuees U."/>
            <person name="Kumar T.K.A."/>
            <person name="Kuo A."/>
            <person name="LaButti K."/>
            <person name="Larrondo L.F."/>
            <person name="Lindquist E."/>
            <person name="Ling A."/>
            <person name="Lombard V."/>
            <person name="Lucas S."/>
            <person name="Lundell T."/>
            <person name="Martin R."/>
            <person name="McLaughlin D.J."/>
            <person name="Morgenstern I."/>
            <person name="Morin E."/>
            <person name="Murat C."/>
            <person name="Nagy L.G."/>
            <person name="Nolan M."/>
            <person name="Ohm R.A."/>
            <person name="Patyshakuliyeva A."/>
            <person name="Rokas A."/>
            <person name="Ruiz-Duenas F.J."/>
            <person name="Sabat G."/>
            <person name="Salamov A."/>
            <person name="Samejima M."/>
            <person name="Schmutz J."/>
            <person name="Slot J.C."/>
            <person name="St John F."/>
            <person name="Stenlid J."/>
            <person name="Sun H."/>
            <person name="Sun S."/>
            <person name="Syed K."/>
            <person name="Tsang A."/>
            <person name="Wiebenga A."/>
            <person name="Young D."/>
            <person name="Pisabarro A."/>
            <person name="Eastwood D.C."/>
            <person name="Martin F."/>
            <person name="Cullen D."/>
            <person name="Grigoriev I.V."/>
            <person name="Hibbett D.S."/>
        </authorList>
    </citation>
    <scope>NUCLEOTIDE SEQUENCE [LARGE SCALE GENOMIC DNA]</scope>
    <source>
        <strain evidence="1 2">ATCC 11539</strain>
    </source>
</reference>
<sequence>MKQLEALEVIDEVAEYLLPQLATRKRSGQGDHPALFESVKRLKVHLRVTYRPSYLDHDVMIEGAATRIPLVVDALACFLSERQQEGNAIEELHIHAPSFLLSQDEFSQEFEPLVDFTVKTDKLLVARLPHLEEFYMSSYTASACVHVLSHLIIDQPVNLVLKCDLQNILSDRAPSAMNLVSRFLTANRRIVHRFAEIHSHDDIIFTVQRLPSGDDRDPSPSHFRFHDSGRCYPQYWHRYLPLGDVQTLRVHEDMFPHRDLPKGWEIRGLPEKFTSLQQVERLEIVAAVAWYLIPHFATTARSTDPTHPALFPRLKSIRLYLHETRRSWCAPENIPALCEDVFGVLESYLRERHEEGHPIEELGIHAPSGIIQSDELNARFRNLVCHLRFPYSPMETSCLLWKCDLCRFS</sequence>
<dbReference type="Proteomes" id="UP000030669">
    <property type="component" value="Unassembled WGS sequence"/>
</dbReference>
<dbReference type="HOGENOM" id="CLU_672783_0_0_1"/>
<name>S7QJT8_GLOTA</name>
<dbReference type="KEGG" id="gtr:GLOTRDRAFT_123728"/>
<evidence type="ECO:0000313" key="2">
    <source>
        <dbReference type="Proteomes" id="UP000030669"/>
    </source>
</evidence>
<accession>S7QJT8</accession>
<dbReference type="AlphaFoldDB" id="S7QJT8"/>